<gene>
    <name evidence="6" type="ORF">AB9Q04_02440</name>
</gene>
<dbReference type="EMBL" id="JBGMEG010000003">
    <property type="protein sequence ID" value="MFO3717208.1"/>
    <property type="molecule type" value="Genomic_DNA"/>
</dbReference>
<evidence type="ECO:0000256" key="1">
    <source>
        <dbReference type="ARBA" id="ARBA00022490"/>
    </source>
</evidence>
<proteinExistence type="predicted"/>
<evidence type="ECO:0000256" key="4">
    <source>
        <dbReference type="ARBA" id="ARBA00023163"/>
    </source>
</evidence>
<keyword evidence="4" id="KW-0804">Transcription</keyword>
<keyword evidence="3 6" id="KW-0238">DNA-binding</keyword>
<name>A0ABW9MZD0_9FIRM</name>
<dbReference type="Proteomes" id="UP001637993">
    <property type="component" value="Unassembled WGS sequence"/>
</dbReference>
<evidence type="ECO:0000259" key="5">
    <source>
        <dbReference type="PROSITE" id="PS50930"/>
    </source>
</evidence>
<dbReference type="InterPro" id="IPR046947">
    <property type="entry name" value="LytR-like"/>
</dbReference>
<dbReference type="RefSeq" id="WP_410023793.1">
    <property type="nucleotide sequence ID" value="NZ_JBGMEG010000003.1"/>
</dbReference>
<dbReference type="PANTHER" id="PTHR37299:SF2">
    <property type="entry name" value="HTH LYTTR-TYPE DOMAIN-CONTAINING PROTEIN"/>
    <property type="match status" value="1"/>
</dbReference>
<keyword evidence="7" id="KW-1185">Reference proteome</keyword>
<protein>
    <submittedName>
        <fullName evidence="6">LytTR family DNA-binding domain-containing protein</fullName>
    </submittedName>
</protein>
<dbReference type="PANTHER" id="PTHR37299">
    <property type="entry name" value="TRANSCRIPTIONAL REGULATOR-RELATED"/>
    <property type="match status" value="1"/>
</dbReference>
<evidence type="ECO:0000256" key="2">
    <source>
        <dbReference type="ARBA" id="ARBA00023015"/>
    </source>
</evidence>
<evidence type="ECO:0000256" key="3">
    <source>
        <dbReference type="ARBA" id="ARBA00023125"/>
    </source>
</evidence>
<evidence type="ECO:0000313" key="6">
    <source>
        <dbReference type="EMBL" id="MFO3717208.1"/>
    </source>
</evidence>
<dbReference type="GO" id="GO:0003677">
    <property type="term" value="F:DNA binding"/>
    <property type="evidence" value="ECO:0007669"/>
    <property type="project" value="UniProtKB-KW"/>
</dbReference>
<dbReference type="Pfam" id="PF04397">
    <property type="entry name" value="LytTR"/>
    <property type="match status" value="1"/>
</dbReference>
<organism evidence="6 7">
    <name type="scientific">Anaerococcus groningensis</name>
    <dbReference type="NCBI Taxonomy" id="3115616"/>
    <lineage>
        <taxon>Bacteria</taxon>
        <taxon>Bacillati</taxon>
        <taxon>Bacillota</taxon>
        <taxon>Tissierellia</taxon>
        <taxon>Tissierellales</taxon>
        <taxon>Peptoniphilaceae</taxon>
        <taxon>Anaerococcus</taxon>
    </lineage>
</organism>
<accession>A0ABW9MZD0</accession>
<dbReference type="Gene3D" id="2.40.50.1020">
    <property type="entry name" value="LytTr DNA-binding domain"/>
    <property type="match status" value="1"/>
</dbReference>
<feature type="domain" description="HTH LytTR-type" evidence="5">
    <location>
        <begin position="15"/>
        <end position="119"/>
    </location>
</feature>
<reference evidence="6 7" key="1">
    <citation type="journal article" date="2025" name="Anaerobe">
        <title>Description of Anaerococcus kampingiae sp. nov., Anaerococcus groningensis sp. nov., Anaerococcus martiniensis sp. nov., and Anaerococcus cruorum sp. nov., isolated from human clinical specimens.</title>
        <authorList>
            <person name="Boiten K.E."/>
            <person name="Meijer J."/>
            <person name="van Wezel E.M."/>
            <person name="Veloo A.C.M."/>
        </authorList>
    </citation>
    <scope>NUCLEOTIDE SEQUENCE [LARGE SCALE GENOMIC DNA]</scope>
    <source>
        <strain evidence="6 7">ENR1011</strain>
    </source>
</reference>
<keyword evidence="2" id="KW-0805">Transcription regulation</keyword>
<evidence type="ECO:0000313" key="7">
    <source>
        <dbReference type="Proteomes" id="UP001637993"/>
    </source>
</evidence>
<sequence>MKLKEKIQNSSLNVLTGFYNGKLEFIDPDDIIRVYASDKKVFTVTMDKKYLLRLALYQVEDRLSSQKFIRISNSEIINLEKTKSFDLDYINTISCEMVNGDVCYVSRRTLKKVKEILGI</sequence>
<dbReference type="InterPro" id="IPR007492">
    <property type="entry name" value="LytTR_DNA-bd_dom"/>
</dbReference>
<dbReference type="SMART" id="SM00850">
    <property type="entry name" value="LytTR"/>
    <property type="match status" value="1"/>
</dbReference>
<comment type="caution">
    <text evidence="6">The sequence shown here is derived from an EMBL/GenBank/DDBJ whole genome shotgun (WGS) entry which is preliminary data.</text>
</comment>
<keyword evidence="1" id="KW-0963">Cytoplasm</keyword>
<dbReference type="PROSITE" id="PS50930">
    <property type="entry name" value="HTH_LYTTR"/>
    <property type="match status" value="1"/>
</dbReference>